<dbReference type="OrthoDB" id="418245at2759"/>
<accession>A0A9Q1CHK6</accession>
<sequence>MLSVSLRLAFVLSTICILQCEAACETFWTEHNGKCYRYYGTPYMNWRGAEDNCIEQGGHLASILSKEDENFILEMWRSSRDEFHKEGMYPWKKEVSIVYIGLYAPQKDGNYIWSDGSDVTYTNWARDQPSNGVENSVLIWDWPNMEGTWNDVNENTKAILGPSICAKPEN</sequence>
<feature type="chain" id="PRO_5040290501" evidence="1">
    <location>
        <begin position="23"/>
        <end position="170"/>
    </location>
</feature>
<protein>
    <submittedName>
        <fullName evidence="3">Alpha-N-acetylgalactosamine-specific lectin</fullName>
    </submittedName>
</protein>
<dbReference type="Proteomes" id="UP001152320">
    <property type="component" value="Chromosome 3"/>
</dbReference>
<dbReference type="SUPFAM" id="SSF56436">
    <property type="entry name" value="C-type lectin-like"/>
    <property type="match status" value="1"/>
</dbReference>
<keyword evidence="1" id="KW-0732">Signal</keyword>
<proteinExistence type="predicted"/>
<name>A0A9Q1CHK6_HOLLE</name>
<evidence type="ECO:0000256" key="1">
    <source>
        <dbReference type="SAM" id="SignalP"/>
    </source>
</evidence>
<keyword evidence="4" id="KW-1185">Reference proteome</keyword>
<dbReference type="InterPro" id="IPR016187">
    <property type="entry name" value="CTDL_fold"/>
</dbReference>
<dbReference type="InterPro" id="IPR050111">
    <property type="entry name" value="C-type_lectin/snaclec_domain"/>
</dbReference>
<evidence type="ECO:0000259" key="2">
    <source>
        <dbReference type="PROSITE" id="PS50041"/>
    </source>
</evidence>
<dbReference type="Pfam" id="PF00059">
    <property type="entry name" value="Lectin_C"/>
    <property type="match status" value="1"/>
</dbReference>
<evidence type="ECO:0000313" key="4">
    <source>
        <dbReference type="Proteomes" id="UP001152320"/>
    </source>
</evidence>
<dbReference type="InterPro" id="IPR016186">
    <property type="entry name" value="C-type_lectin-like/link_sf"/>
</dbReference>
<dbReference type="PROSITE" id="PS50041">
    <property type="entry name" value="C_TYPE_LECTIN_2"/>
    <property type="match status" value="1"/>
</dbReference>
<comment type="caution">
    <text evidence="3">The sequence shown here is derived from an EMBL/GenBank/DDBJ whole genome shotgun (WGS) entry which is preliminary data.</text>
</comment>
<dbReference type="Gene3D" id="3.10.100.10">
    <property type="entry name" value="Mannose-Binding Protein A, subunit A"/>
    <property type="match status" value="1"/>
</dbReference>
<dbReference type="InterPro" id="IPR001304">
    <property type="entry name" value="C-type_lectin-like"/>
</dbReference>
<gene>
    <name evidence="3" type="ORF">HOLleu_08028</name>
</gene>
<dbReference type="AlphaFoldDB" id="A0A9Q1CHK6"/>
<dbReference type="EMBL" id="JAIZAY010000003">
    <property type="protein sequence ID" value="KAJ8045096.1"/>
    <property type="molecule type" value="Genomic_DNA"/>
</dbReference>
<dbReference type="SMART" id="SM00034">
    <property type="entry name" value="CLECT"/>
    <property type="match status" value="1"/>
</dbReference>
<feature type="signal peptide" evidence="1">
    <location>
        <begin position="1"/>
        <end position="22"/>
    </location>
</feature>
<organism evidence="3 4">
    <name type="scientific">Holothuria leucospilota</name>
    <name type="common">Black long sea cucumber</name>
    <name type="synonym">Mertensiothuria leucospilota</name>
    <dbReference type="NCBI Taxonomy" id="206669"/>
    <lineage>
        <taxon>Eukaryota</taxon>
        <taxon>Metazoa</taxon>
        <taxon>Echinodermata</taxon>
        <taxon>Eleutherozoa</taxon>
        <taxon>Echinozoa</taxon>
        <taxon>Holothuroidea</taxon>
        <taxon>Aspidochirotacea</taxon>
        <taxon>Aspidochirotida</taxon>
        <taxon>Holothuriidae</taxon>
        <taxon>Holothuria</taxon>
    </lineage>
</organism>
<dbReference type="PANTHER" id="PTHR22803">
    <property type="entry name" value="MANNOSE, PHOSPHOLIPASE, LECTIN RECEPTOR RELATED"/>
    <property type="match status" value="1"/>
</dbReference>
<reference evidence="3" key="1">
    <citation type="submission" date="2021-10" db="EMBL/GenBank/DDBJ databases">
        <title>Tropical sea cucumber genome reveals ecological adaptation and Cuvierian tubules defense mechanism.</title>
        <authorList>
            <person name="Chen T."/>
        </authorList>
    </citation>
    <scope>NUCLEOTIDE SEQUENCE</scope>
    <source>
        <strain evidence="3">Nanhai2018</strain>
        <tissue evidence="3">Muscle</tissue>
    </source>
</reference>
<evidence type="ECO:0000313" key="3">
    <source>
        <dbReference type="EMBL" id="KAJ8045096.1"/>
    </source>
</evidence>
<feature type="domain" description="C-type lectin" evidence="2">
    <location>
        <begin position="31"/>
        <end position="151"/>
    </location>
</feature>